<dbReference type="PIRSF" id="PIRSF001221">
    <property type="entry name" value="Amidase_fungi"/>
    <property type="match status" value="1"/>
</dbReference>
<feature type="active site" description="Charge relay system" evidence="3">
    <location>
        <position position="157"/>
    </location>
</feature>
<evidence type="ECO:0000256" key="1">
    <source>
        <dbReference type="ARBA" id="ARBA00009199"/>
    </source>
</evidence>
<proteinExistence type="inferred from homology"/>
<accession>A0A1E4SJ11</accession>
<feature type="active site" description="Charge relay system" evidence="3">
    <location>
        <position position="232"/>
    </location>
</feature>
<dbReference type="InterPro" id="IPR023631">
    <property type="entry name" value="Amidase_dom"/>
</dbReference>
<dbReference type="InterPro" id="IPR036928">
    <property type="entry name" value="AS_sf"/>
</dbReference>
<feature type="domain" description="Amidase" evidence="5">
    <location>
        <begin position="101"/>
        <end position="554"/>
    </location>
</feature>
<evidence type="ECO:0000256" key="3">
    <source>
        <dbReference type="PIRSR" id="PIRSR001221-1"/>
    </source>
</evidence>
<evidence type="ECO:0000256" key="2">
    <source>
        <dbReference type="ARBA" id="ARBA00022801"/>
    </source>
</evidence>
<dbReference type="Proteomes" id="UP000094285">
    <property type="component" value="Unassembled WGS sequence"/>
</dbReference>
<dbReference type="PANTHER" id="PTHR46072:SF4">
    <property type="entry name" value="AMIDASE C550.07-RELATED"/>
    <property type="match status" value="1"/>
</dbReference>
<dbReference type="STRING" id="984487.A0A1E4SJ11"/>
<dbReference type="EMBL" id="KV453912">
    <property type="protein sequence ID" value="ODV79484.1"/>
    <property type="molecule type" value="Genomic_DNA"/>
</dbReference>
<feature type="binding site" evidence="4">
    <location>
        <position position="232"/>
    </location>
    <ligand>
        <name>substrate</name>
    </ligand>
</feature>
<name>A0A1E4SJ11_9ASCO</name>
<evidence type="ECO:0000313" key="7">
    <source>
        <dbReference type="Proteomes" id="UP000094285"/>
    </source>
</evidence>
<evidence type="ECO:0000259" key="5">
    <source>
        <dbReference type="Pfam" id="PF01425"/>
    </source>
</evidence>
<dbReference type="GeneID" id="30984025"/>
<dbReference type="GO" id="GO:0016787">
    <property type="term" value="F:hydrolase activity"/>
    <property type="evidence" value="ECO:0007669"/>
    <property type="project" value="UniProtKB-KW"/>
</dbReference>
<feature type="binding site" evidence="4">
    <location>
        <begin position="253"/>
        <end position="256"/>
    </location>
    <ligand>
        <name>substrate</name>
    </ligand>
</feature>
<reference evidence="7" key="1">
    <citation type="submission" date="2016-05" db="EMBL/GenBank/DDBJ databases">
        <title>Comparative genomics of biotechnologically important yeasts.</title>
        <authorList>
            <consortium name="DOE Joint Genome Institute"/>
            <person name="Riley R."/>
            <person name="Haridas S."/>
            <person name="Wolfe K.H."/>
            <person name="Lopes M.R."/>
            <person name="Hittinger C.T."/>
            <person name="Goker M."/>
            <person name="Salamov A."/>
            <person name="Wisecaver J."/>
            <person name="Long T.M."/>
            <person name="Aerts A.L."/>
            <person name="Barry K."/>
            <person name="Choi C."/>
            <person name="Clum A."/>
            <person name="Coughlan A.Y."/>
            <person name="Deshpande S."/>
            <person name="Douglass A.P."/>
            <person name="Hanson S.J."/>
            <person name="Klenk H.-P."/>
            <person name="Labutti K."/>
            <person name="Lapidus A."/>
            <person name="Lindquist E."/>
            <person name="Lipzen A."/>
            <person name="Meier-Kolthoff J.P."/>
            <person name="Ohm R.A."/>
            <person name="Otillar R.P."/>
            <person name="Pangilinan J."/>
            <person name="Peng Y."/>
            <person name="Rokas A."/>
            <person name="Rosa C.A."/>
            <person name="Scheuner C."/>
            <person name="Sibirny A.A."/>
            <person name="Slot J.C."/>
            <person name="Stielow J.B."/>
            <person name="Sun H."/>
            <person name="Kurtzman C.P."/>
            <person name="Blackwell M."/>
            <person name="Grigoriev I.V."/>
            <person name="Jeffries T.W."/>
        </authorList>
    </citation>
    <scope>NUCLEOTIDE SEQUENCE [LARGE SCALE GENOMIC DNA]</scope>
    <source>
        <strain evidence="7">NRRL Y-17324</strain>
    </source>
</reference>
<protein>
    <submittedName>
        <fullName evidence="6">Amidase</fullName>
    </submittedName>
</protein>
<gene>
    <name evidence="6" type="ORF">CANTADRAFT_51005</name>
</gene>
<keyword evidence="2" id="KW-0378">Hydrolase</keyword>
<dbReference type="PANTHER" id="PTHR46072">
    <property type="entry name" value="AMIDASE-RELATED-RELATED"/>
    <property type="match status" value="1"/>
</dbReference>
<comment type="similarity">
    <text evidence="1">Belongs to the amidase family.</text>
</comment>
<organism evidence="6 7">
    <name type="scientific">Suhomyces tanzawaensis NRRL Y-17324</name>
    <dbReference type="NCBI Taxonomy" id="984487"/>
    <lineage>
        <taxon>Eukaryota</taxon>
        <taxon>Fungi</taxon>
        <taxon>Dikarya</taxon>
        <taxon>Ascomycota</taxon>
        <taxon>Saccharomycotina</taxon>
        <taxon>Pichiomycetes</taxon>
        <taxon>Debaryomycetaceae</taxon>
        <taxon>Suhomyces</taxon>
    </lineage>
</organism>
<dbReference type="OrthoDB" id="6428749at2759"/>
<evidence type="ECO:0000313" key="6">
    <source>
        <dbReference type="EMBL" id="ODV79484.1"/>
    </source>
</evidence>
<dbReference type="SUPFAM" id="SSF75304">
    <property type="entry name" value="Amidase signature (AS) enzymes"/>
    <property type="match status" value="1"/>
</dbReference>
<dbReference type="AlphaFoldDB" id="A0A1E4SJ11"/>
<sequence length="572" mass="63867">MTISYEAFLTKDPLDNYEDPAKFKQYATKLDKYRQDLEDALVPEYKVELPQPIDQLIEKQFNAVDYLYQNKLLTPKEFEITDQSAVSLAAKIADGVYTSVEVLKAYAKRAVIAHQFTNCAMQVFIDEGLERAQYLDDYLKTHGKTVGPFHGLPVSLKEHMDYRGKVTHASYVALIDNVTAKHGANTQILEDLGAVFYIRTTQPQAIMHLDSNNNYTGLTKNPYNLSLSSGGSSSGEGSLVTLGGSAFGVGSDIGGSIRSPAGFSGCYGLRPTSKRVCQYGAQGGGRGQEAVMPVAGPMTRSIEDIEFFMKHFINDGKPWDHDFNSIRIPWKDVPQPSIKDLTIAVMYDDGLVKPTPPILRGLKDTVAKLEKAGAKIVEFKPIKTKEAYEVVHKMYTADGNSVQRGKLAASGEPLKKLTKWFLNYGDGAKDITVSDYKELNAARDDLRHEYNKYFIDNKVDLILSPVYNNVAPKPEEVYNWSYTSLYNITDLPSIAIQTGLFQDPAIDKWDADHANYKFRSDLEKLELDNYKPEEFVGAPISVQLATRRYHDEELVAGTKAVLEVLGTDLYKH</sequence>
<keyword evidence="7" id="KW-1185">Reference proteome</keyword>
<feature type="active site" description="Acyl-ester intermediate" evidence="3">
    <location>
        <position position="256"/>
    </location>
</feature>
<dbReference type="RefSeq" id="XP_020064606.1">
    <property type="nucleotide sequence ID" value="XM_020209889.1"/>
</dbReference>
<feature type="binding site" evidence="4">
    <location>
        <position position="206"/>
    </location>
    <ligand>
        <name>substrate</name>
    </ligand>
</feature>
<evidence type="ECO:0000256" key="4">
    <source>
        <dbReference type="PIRSR" id="PIRSR001221-2"/>
    </source>
</evidence>
<dbReference type="Gene3D" id="3.90.1300.10">
    <property type="entry name" value="Amidase signature (AS) domain"/>
    <property type="match status" value="1"/>
</dbReference>
<dbReference type="Pfam" id="PF01425">
    <property type="entry name" value="Amidase"/>
    <property type="match status" value="1"/>
</dbReference>